<dbReference type="Pfam" id="PF02120">
    <property type="entry name" value="Flg_hook"/>
    <property type="match status" value="1"/>
</dbReference>
<dbReference type="Proteomes" id="UP001208656">
    <property type="component" value="Unassembled WGS sequence"/>
</dbReference>
<dbReference type="PANTHER" id="PTHR37533:SF2">
    <property type="entry name" value="FLAGELLAR HOOK-LENGTH CONTROL PROTEIN"/>
    <property type="match status" value="1"/>
</dbReference>
<dbReference type="RefSeq" id="WP_263060756.1">
    <property type="nucleotide sequence ID" value="NZ_JAOUSE010000002.1"/>
</dbReference>
<feature type="region of interest" description="Disordered" evidence="1">
    <location>
        <begin position="374"/>
        <end position="403"/>
    </location>
</feature>
<protein>
    <submittedName>
        <fullName evidence="3">Flagellar hook-length control protein FliK</fullName>
    </submittedName>
</protein>
<reference evidence="3 4" key="1">
    <citation type="submission" date="2022-10" db="EMBL/GenBank/DDBJ databases">
        <title>Description of Fervidibacillus gen. nov. in the family Fervidibacillaceae fam. nov. with two species, Fervidibacillus albus sp. nov., and Fervidibacillus halotolerans sp. nov., isolated from tidal flat sediments.</title>
        <authorList>
            <person name="Kwon K.K."/>
            <person name="Yang S.-H."/>
        </authorList>
    </citation>
    <scope>NUCLEOTIDE SEQUENCE [LARGE SCALE GENOMIC DNA]</scope>
    <source>
        <strain evidence="3 4">DSM 23332</strain>
    </source>
</reference>
<organism evidence="3 4">
    <name type="scientific">Pallidibacillus thermolactis</name>
    <dbReference type="NCBI Taxonomy" id="251051"/>
    <lineage>
        <taxon>Bacteria</taxon>
        <taxon>Bacillati</taxon>
        <taxon>Bacillota</taxon>
        <taxon>Bacilli</taxon>
        <taxon>Bacillales</taxon>
        <taxon>Bacillaceae</taxon>
        <taxon>Pallidibacillus</taxon>
    </lineage>
</organism>
<comment type="caution">
    <text evidence="3">The sequence shown here is derived from an EMBL/GenBank/DDBJ whole genome shotgun (WGS) entry which is preliminary data.</text>
</comment>
<keyword evidence="3" id="KW-0969">Cilium</keyword>
<feature type="domain" description="Flagellar hook-length control protein-like C-terminal" evidence="2">
    <location>
        <begin position="293"/>
        <end position="372"/>
    </location>
</feature>
<evidence type="ECO:0000313" key="3">
    <source>
        <dbReference type="EMBL" id="MCU9593090.1"/>
    </source>
</evidence>
<dbReference type="EMBL" id="JAOUSE010000002">
    <property type="protein sequence ID" value="MCU9593090.1"/>
    <property type="molecule type" value="Genomic_DNA"/>
</dbReference>
<name>A0ABT2WC70_9BACI</name>
<proteinExistence type="predicted"/>
<dbReference type="InterPro" id="IPR021136">
    <property type="entry name" value="Flagellar_hook_control-like_C"/>
</dbReference>
<keyword evidence="3" id="KW-0966">Cell projection</keyword>
<keyword evidence="3" id="KW-0282">Flagellum</keyword>
<evidence type="ECO:0000313" key="4">
    <source>
        <dbReference type="Proteomes" id="UP001208656"/>
    </source>
</evidence>
<evidence type="ECO:0000256" key="1">
    <source>
        <dbReference type="SAM" id="MobiDB-lite"/>
    </source>
</evidence>
<evidence type="ECO:0000259" key="2">
    <source>
        <dbReference type="Pfam" id="PF02120"/>
    </source>
</evidence>
<keyword evidence="4" id="KW-1185">Reference proteome</keyword>
<dbReference type="PANTHER" id="PTHR37533">
    <property type="entry name" value="FLAGELLAR HOOK-LENGTH CONTROL PROTEIN"/>
    <property type="match status" value="1"/>
</dbReference>
<dbReference type="InterPro" id="IPR052563">
    <property type="entry name" value="FliK"/>
</dbReference>
<sequence length="415" mass="47604">MINMLPMQIQTTNSLTSHMSKSMDEKTSESFVNMLQSFVNDQSEMNNITVPNNQMIETVLQHREISTSELMNSIHSMLTNLSEQLPDEYEDLHQIITDVMEGLEWIESEQIGSHLDMILMLDSTLSNIDLTNFVHKQTEQGNVSNKTSKLNIDLIFKTIQSFVQTLRTFNERTAEELPMIDKLVQQSEKLLVNEKIIRRAFTNIEIVKPNTFTSNHPYANVYVSVKKADENSSTLLASINGIDKATENTVVTHSSLYHQPGQMKLESLTLQDGHSRPVNFDSFVRQFTTILNKGKLMNSGPLQKLTIQLKPEHLGTLKIELVQQNNELVAKIISSTKAAKELLESQIQALRHAFIQQNINVTRIDIETHLNQEEQQGFHEHDQPKDHNEREQHPDQKERQNFSETLLETLVNYEV</sequence>
<gene>
    <name evidence="3" type="ORF">OEV82_01300</name>
</gene>
<accession>A0ABT2WC70</accession>
<dbReference type="CDD" id="cd17470">
    <property type="entry name" value="T3SS_Flik_C"/>
    <property type="match status" value="1"/>
</dbReference>
<dbReference type="InterPro" id="IPR038610">
    <property type="entry name" value="FliK-like_C_sf"/>
</dbReference>
<dbReference type="Gene3D" id="3.30.750.140">
    <property type="match status" value="1"/>
</dbReference>
<feature type="compositionally biased region" description="Basic and acidic residues" evidence="1">
    <location>
        <begin position="374"/>
        <end position="401"/>
    </location>
</feature>